<evidence type="ECO:0000313" key="4">
    <source>
        <dbReference type="Proteomes" id="UP000316093"/>
    </source>
</evidence>
<keyword evidence="4" id="KW-1185">Reference proteome</keyword>
<dbReference type="OrthoDB" id="1792985at2"/>
<feature type="compositionally biased region" description="Low complexity" evidence="1">
    <location>
        <begin position="66"/>
        <end position="87"/>
    </location>
</feature>
<dbReference type="PANTHER" id="PTHR37533:SF2">
    <property type="entry name" value="FLAGELLAR HOOK-LENGTH CONTROL PROTEIN"/>
    <property type="match status" value="1"/>
</dbReference>
<evidence type="ECO:0000313" key="3">
    <source>
        <dbReference type="EMBL" id="QDE40544.1"/>
    </source>
</evidence>
<dbReference type="CDD" id="cd17470">
    <property type="entry name" value="T3SS_Flik_C"/>
    <property type="match status" value="1"/>
</dbReference>
<reference evidence="3 4" key="1">
    <citation type="submission" date="2019-06" db="EMBL/GenBank/DDBJ databases">
        <title>A complete genome sequence for Luteibacter pinisoli MAH-14.</title>
        <authorList>
            <person name="Baltrus D.A."/>
        </authorList>
    </citation>
    <scope>NUCLEOTIDE SEQUENCE [LARGE SCALE GENOMIC DNA]</scope>
    <source>
        <strain evidence="3 4">MAH-14</strain>
    </source>
</reference>
<dbReference type="RefSeq" id="WP_139984377.1">
    <property type="nucleotide sequence ID" value="NZ_CP041046.1"/>
</dbReference>
<dbReference type="InterPro" id="IPR021136">
    <property type="entry name" value="Flagellar_hook_control-like_C"/>
</dbReference>
<evidence type="ECO:0000259" key="2">
    <source>
        <dbReference type="Pfam" id="PF02120"/>
    </source>
</evidence>
<dbReference type="EMBL" id="CP041046">
    <property type="protein sequence ID" value="QDE40544.1"/>
    <property type="molecule type" value="Genomic_DNA"/>
</dbReference>
<feature type="region of interest" description="Disordered" evidence="1">
    <location>
        <begin position="337"/>
        <end position="381"/>
    </location>
</feature>
<gene>
    <name evidence="3" type="ORF">FIV34_15680</name>
</gene>
<proteinExistence type="predicted"/>
<dbReference type="KEGG" id="lpy:FIV34_15680"/>
<dbReference type="InterPro" id="IPR052563">
    <property type="entry name" value="FliK"/>
</dbReference>
<feature type="compositionally biased region" description="Basic and acidic residues" evidence="1">
    <location>
        <begin position="88"/>
        <end position="106"/>
    </location>
</feature>
<feature type="compositionally biased region" description="Low complexity" evidence="1">
    <location>
        <begin position="28"/>
        <end position="57"/>
    </location>
</feature>
<dbReference type="Proteomes" id="UP000316093">
    <property type="component" value="Chromosome"/>
</dbReference>
<feature type="compositionally biased region" description="Pro residues" evidence="1">
    <location>
        <begin position="13"/>
        <end position="27"/>
    </location>
</feature>
<dbReference type="Pfam" id="PF02120">
    <property type="entry name" value="Flg_hook"/>
    <property type="match status" value="1"/>
</dbReference>
<dbReference type="PANTHER" id="PTHR37533">
    <property type="entry name" value="FLAGELLAR HOOK-LENGTH CONTROL PROTEIN"/>
    <property type="match status" value="1"/>
</dbReference>
<feature type="region of interest" description="Disordered" evidence="1">
    <location>
        <begin position="1"/>
        <end position="111"/>
    </location>
</feature>
<organism evidence="3 4">
    <name type="scientific">Luteibacter pinisoli</name>
    <dbReference type="NCBI Taxonomy" id="2589080"/>
    <lineage>
        <taxon>Bacteria</taxon>
        <taxon>Pseudomonadati</taxon>
        <taxon>Pseudomonadota</taxon>
        <taxon>Gammaproteobacteria</taxon>
        <taxon>Lysobacterales</taxon>
        <taxon>Rhodanobacteraceae</taxon>
        <taxon>Luteibacter</taxon>
    </lineage>
</organism>
<feature type="domain" description="Flagellar hook-length control protein-like C-terminal" evidence="2">
    <location>
        <begin position="265"/>
        <end position="343"/>
    </location>
</feature>
<dbReference type="AlphaFoldDB" id="A0A4Y5Z5X4"/>
<feature type="compositionally biased region" description="Low complexity" evidence="1">
    <location>
        <begin position="353"/>
        <end position="363"/>
    </location>
</feature>
<evidence type="ECO:0000256" key="1">
    <source>
        <dbReference type="SAM" id="MobiDB-lite"/>
    </source>
</evidence>
<accession>A0A4Y5Z5X4</accession>
<dbReference type="InterPro" id="IPR038610">
    <property type="entry name" value="FliK-like_C_sf"/>
</dbReference>
<protein>
    <recommendedName>
        <fullName evidence="2">Flagellar hook-length control protein-like C-terminal domain-containing protein</fullName>
    </recommendedName>
</protein>
<name>A0A4Y5Z5X4_9GAMM</name>
<sequence>MNNASLLLNAARPTPPAPKPSTSPSPASPDEAAPSASHGFDHAMSAAHASASKPASSQHGHDTTGASKAADKAPANKAPDAKAAGQKDAGKKADAQKDKDTAKDDDDKTTDDTSIAASMLALIGVPVQATQVAMKALGAAKDVATGNPAGALAALTGTGDAAAATKDAGLNAVGLATAAAADGSAAVATPAVAPFAALLAKEAGVADAGKDDKDGVDPASLGSMPFAHAQAAGHLDGPMQLQATQPVTSPQFSQDLGEQIAWMSSAAGNVKEARIKLHPEELGSMDVRVSMDGGKVNVAIMAQHPAAVHAVQQTLSNLDAMLAHHGLSLGQAEVNQGGAQQNQGGQDQGQGGSSAQADGAGDAMVSAATSRVSRGLVDEVA</sequence>
<dbReference type="Gene3D" id="3.30.750.140">
    <property type="match status" value="1"/>
</dbReference>